<dbReference type="AlphaFoldDB" id="A0AAT9HNA2"/>
<dbReference type="EMBL" id="AP035768">
    <property type="protein sequence ID" value="BFO18912.1"/>
    <property type="molecule type" value="Genomic_DNA"/>
</dbReference>
<evidence type="ECO:0000313" key="4">
    <source>
        <dbReference type="EMBL" id="BFO18912.1"/>
    </source>
</evidence>
<dbReference type="Gene3D" id="3.30.530.20">
    <property type="match status" value="1"/>
</dbReference>
<dbReference type="PANTHER" id="PTHR30388:SF4">
    <property type="entry name" value="MOLYBDENUM COFACTOR INSERTION CHAPERONE PAOD"/>
    <property type="match status" value="1"/>
</dbReference>
<dbReference type="PANTHER" id="PTHR30388">
    <property type="entry name" value="ALDEHYDE OXIDOREDUCTASE MOLYBDENUM COFACTOR ASSEMBLY PROTEIN"/>
    <property type="match status" value="1"/>
</dbReference>
<reference evidence="4" key="1">
    <citation type="submission" date="2024-06" db="EMBL/GenBank/DDBJ databases">
        <authorList>
            <consortium name="consrtm"/>
            <person name="Uemura M."/>
            <person name="Terahara T."/>
        </authorList>
    </citation>
    <scope>NUCLEOTIDE SEQUENCE</scope>
    <source>
        <strain evidence="4">KM77-8</strain>
    </source>
</reference>
<proteinExistence type="predicted"/>
<feature type="region of interest" description="Disordered" evidence="1">
    <location>
        <begin position="506"/>
        <end position="551"/>
    </location>
</feature>
<dbReference type="SUPFAM" id="SSF55961">
    <property type="entry name" value="Bet v1-like"/>
    <property type="match status" value="1"/>
</dbReference>
<dbReference type="InterPro" id="IPR003777">
    <property type="entry name" value="XdhC_CoxI"/>
</dbReference>
<feature type="domain" description="XdhC- CoxI" evidence="2">
    <location>
        <begin position="101"/>
        <end position="168"/>
    </location>
</feature>
<feature type="compositionally biased region" description="Gly residues" evidence="1">
    <location>
        <begin position="654"/>
        <end position="665"/>
    </location>
</feature>
<sequence>MLGVPFEDVEVVVLLSDGWERGDPELPAGRMRQSHRPAHRVSWADPLKAQPGYAPLAAGMAAALPSVDAFVEGHSLAAVVREAAPGKERDVRDILPVLGRWYAARAPFGLATVVRVSRSAPRDPGAAMAVGPDDEVAGSVSGGCVEGAVFELAREVVADGEARLETFGYSDEDASAVGLTCGGEITLLVRPVTPEFDPAFGAVTESVAAGEPVTVATVTGGPAPRGACLAVWPDRVAGGLGTTGLDAAVTADARGELALGATGLRHYGPRGQRREDAVEVFLQSFAPPPRMLVFGAIDYAAAVARIGVFLGYRVTVCDARPVFATPRRFPDGVEVVVDWPHRHLRETGTDDRTVICVLTHDPKFDVPLLIEALRRPAAYIGAMGSRRTHTDRMERLAEAGLTARELSRLRSPVGLDLGARTPEEVAVSVAAEIVALRWGGSGAPLTVTEGRSIPLLRSSDEEDVMEPRHEFTVPVPVDDAWRAFLDIERVAPCLPGATVEEYDGTTVTGSGEGQGGAGHRDLPGHGRPRGAGRTGVPPGASGREVRGQGTARARVTGTLSERDGVTAVAVRTDLPVTGRAAQFGRGVPAEVGERIIGRFAACLGAPVGAADRLRWGRRARAGGTSRPAARGRGAGRENGWPPPWSSWPRRSYGYGDGGAPAGGAGERVCETGGRGSRPLDTSDRGKEVRDRASAHSARAASTDTKRPGPYARWRSAGDPGSNRRSPAGTVVSVPRDVSQPGGAPAPAGAARLGGRATRRRRASPRP</sequence>
<feature type="compositionally biased region" description="Low complexity" evidence="1">
    <location>
        <begin position="740"/>
        <end position="755"/>
    </location>
</feature>
<evidence type="ECO:0000259" key="2">
    <source>
        <dbReference type="Pfam" id="PF02625"/>
    </source>
</evidence>
<protein>
    <recommendedName>
        <fullName evidence="5">XdhC/CoxI family protein</fullName>
    </recommendedName>
</protein>
<accession>A0AAT9HNA2</accession>
<dbReference type="Gene3D" id="3.40.50.720">
    <property type="entry name" value="NAD(P)-binding Rossmann-like Domain"/>
    <property type="match status" value="1"/>
</dbReference>
<evidence type="ECO:0008006" key="5">
    <source>
        <dbReference type="Google" id="ProtNLM"/>
    </source>
</evidence>
<evidence type="ECO:0000256" key="1">
    <source>
        <dbReference type="SAM" id="MobiDB-lite"/>
    </source>
</evidence>
<feature type="compositionally biased region" description="Low complexity" evidence="1">
    <location>
        <begin position="621"/>
        <end position="631"/>
    </location>
</feature>
<feature type="region of interest" description="Disordered" evidence="1">
    <location>
        <begin position="618"/>
        <end position="766"/>
    </location>
</feature>
<name>A0AAT9HNA2_9ACTN</name>
<dbReference type="Pfam" id="PF02625">
    <property type="entry name" value="XdhC_CoxI"/>
    <property type="match status" value="2"/>
</dbReference>
<feature type="domain" description="XdhC Rossmann" evidence="3">
    <location>
        <begin position="291"/>
        <end position="433"/>
    </location>
</feature>
<dbReference type="Pfam" id="PF05762">
    <property type="entry name" value="VWA_CoxE"/>
    <property type="match status" value="1"/>
</dbReference>
<dbReference type="InterPro" id="IPR008912">
    <property type="entry name" value="Uncharacterised_CoxE"/>
</dbReference>
<feature type="domain" description="XdhC- CoxI" evidence="2">
    <location>
        <begin position="207"/>
        <end position="268"/>
    </location>
</feature>
<dbReference type="Pfam" id="PF13478">
    <property type="entry name" value="XdhC_C"/>
    <property type="match status" value="1"/>
</dbReference>
<feature type="compositionally biased region" description="Basic residues" evidence="1">
    <location>
        <begin position="756"/>
        <end position="766"/>
    </location>
</feature>
<gene>
    <name evidence="4" type="ORF">SHKM778_53000</name>
</gene>
<dbReference type="InterPro" id="IPR023393">
    <property type="entry name" value="START-like_dom_sf"/>
</dbReference>
<evidence type="ECO:0000259" key="3">
    <source>
        <dbReference type="Pfam" id="PF13478"/>
    </source>
</evidence>
<dbReference type="InterPro" id="IPR027051">
    <property type="entry name" value="XdhC_Rossmann_dom"/>
</dbReference>
<reference evidence="4" key="2">
    <citation type="submission" date="2024-07" db="EMBL/GenBank/DDBJ databases">
        <title>Streptomyces haneummycinica sp. nov., a new antibiotic-producing actinobacterium isolated from marine sediment.</title>
        <authorList>
            <person name="Uemura M."/>
            <person name="Hamada M."/>
            <person name="Hirano S."/>
            <person name="Kobayashi K."/>
            <person name="Ohshiro T."/>
            <person name="Kobayashi T."/>
            <person name="Terahara T."/>
        </authorList>
    </citation>
    <scope>NUCLEOTIDE SEQUENCE</scope>
    <source>
        <strain evidence="4">KM77-8</strain>
    </source>
</reference>
<organism evidence="4">
    <name type="scientific">Streptomyces haneummycinicus</name>
    <dbReference type="NCBI Taxonomy" id="3074435"/>
    <lineage>
        <taxon>Bacteria</taxon>
        <taxon>Bacillati</taxon>
        <taxon>Actinomycetota</taxon>
        <taxon>Actinomycetes</taxon>
        <taxon>Kitasatosporales</taxon>
        <taxon>Streptomycetaceae</taxon>
        <taxon>Streptomyces</taxon>
    </lineage>
</organism>
<dbReference type="InterPro" id="IPR052698">
    <property type="entry name" value="MoCofactor_Util/Proc"/>
</dbReference>
<feature type="compositionally biased region" description="Basic and acidic residues" evidence="1">
    <location>
        <begin position="680"/>
        <end position="693"/>
    </location>
</feature>